<reference evidence="4" key="1">
    <citation type="journal article" date="2021" name="PeerJ">
        <title>Extensive microbial diversity within the chicken gut microbiome revealed by metagenomics and culture.</title>
        <authorList>
            <person name="Gilroy R."/>
            <person name="Ravi A."/>
            <person name="Getino M."/>
            <person name="Pursley I."/>
            <person name="Horton D.L."/>
            <person name="Alikhan N.F."/>
            <person name="Baker D."/>
            <person name="Gharbi K."/>
            <person name="Hall N."/>
            <person name="Watson M."/>
            <person name="Adriaenssens E.M."/>
            <person name="Foster-Nyarko E."/>
            <person name="Jarju S."/>
            <person name="Secka A."/>
            <person name="Antonio M."/>
            <person name="Oren A."/>
            <person name="Chaudhuri R.R."/>
            <person name="La Ragione R."/>
            <person name="Hildebrand F."/>
            <person name="Pallen M.J."/>
        </authorList>
    </citation>
    <scope>NUCLEOTIDE SEQUENCE</scope>
    <source>
        <strain evidence="4">ChiGjej1B1-13045</strain>
    </source>
</reference>
<dbReference type="AlphaFoldDB" id="A0A9D2D994"/>
<accession>A0A9D2D994</accession>
<feature type="compositionally biased region" description="Basic and acidic residues" evidence="1">
    <location>
        <begin position="50"/>
        <end position="77"/>
    </location>
</feature>
<keyword evidence="4" id="KW-0378">Hydrolase</keyword>
<protein>
    <submittedName>
        <fullName evidence="4">Phosphodiester glycosidase family protein</fullName>
    </submittedName>
</protein>
<evidence type="ECO:0000256" key="2">
    <source>
        <dbReference type="SAM" id="SignalP"/>
    </source>
</evidence>
<feature type="non-terminal residue" evidence="4">
    <location>
        <position position="821"/>
    </location>
</feature>
<feature type="signal peptide" evidence="2">
    <location>
        <begin position="1"/>
        <end position="26"/>
    </location>
</feature>
<evidence type="ECO:0000313" key="5">
    <source>
        <dbReference type="Proteomes" id="UP000824017"/>
    </source>
</evidence>
<feature type="chain" id="PRO_5039709855" evidence="2">
    <location>
        <begin position="27"/>
        <end position="821"/>
    </location>
</feature>
<dbReference type="Gene3D" id="2.60.40.1080">
    <property type="match status" value="1"/>
</dbReference>
<feature type="compositionally biased region" description="Basic and acidic residues" evidence="1">
    <location>
        <begin position="85"/>
        <end position="94"/>
    </location>
</feature>
<keyword evidence="2" id="KW-0732">Signal</keyword>
<dbReference type="PANTHER" id="PTHR40446:SF2">
    <property type="entry name" value="N-ACETYLGLUCOSAMINE-1-PHOSPHODIESTER ALPHA-N-ACETYLGLUCOSAMINIDASE"/>
    <property type="match status" value="1"/>
</dbReference>
<feature type="region of interest" description="Disordered" evidence="1">
    <location>
        <begin position="31"/>
        <end position="94"/>
    </location>
</feature>
<sequence>MKRRYISSLVAVAMTVCMLLPTTAYAIEPEEKSENDIITEQTSEDQNTDDIEKTPEKEETIPSKLEESNDVKQKNEGNTDEDVQEEKSSDKVESTEFSVVSDYNSFLSSLKILEGYANDYAIANNEDAVELVINYIRTGIEKYNTDSWAILAGAENTDFTLYVAAQDAENGTNAQELRGIGTFELPNGQTSEFGHMFGALNIAYYNDNVAENADFGSWAGDIVDLMEYTKGKVDDTDVEAMAQDIREKYLGVDDPDAHSFGYQDIYGDLDSFYIMSQLTSGSQKLSQIFESYFTSALSDTDRAVFFITSRFPGAETQEAVRKALYEAYAGNSGAGLLETERGLSGEDDLRTACCYAFADYLYELAKDKLGTEEEGNPYYTVFSSEDSTLAPGVEQNIKYALTADEKQIVYYTATVDISRDDVSIYANYKDNDGSSWGMQRVTDQIAAAKAKYSDPSSDRYIENFTPVVGVNADFYNMTNGRPSGVLVMEGVEYNGVGSENFFAILKDGTAMIGSPSDYAAYKDQIKEAVGGANYLVKDGEIAVATTDDYYTSRASRTCVGITAEGKVVLMVLDGRQEPFSTGGSAEEIAQIMLDAGCVTAINLDGGGSTTYAAKQEGENEISVVNRPSDGYERSVSSSLMVVSTAKSSTEFDHALVTTDTDYMTVGASMSVSALGVSVSGSAADLPEGAELTVSDEEVATLNDGILTGVSQGSVTVSVMLNGENLGSKIIQVIQPDGLGFTKDGMNAVYGSAVELPIEATYNGNPVTICPDDITFELSTADAGTIEGFAFTGNEESGVRNVTVTASLAKDLSVSDAMKIAL</sequence>
<evidence type="ECO:0000259" key="3">
    <source>
        <dbReference type="Pfam" id="PF09992"/>
    </source>
</evidence>
<dbReference type="InterPro" id="IPR018711">
    <property type="entry name" value="NAGPA"/>
</dbReference>
<proteinExistence type="predicted"/>
<organism evidence="4 5">
    <name type="scientific">Candidatus Mediterraneibacter stercorigallinarum</name>
    <dbReference type="NCBI Taxonomy" id="2838686"/>
    <lineage>
        <taxon>Bacteria</taxon>
        <taxon>Bacillati</taxon>
        <taxon>Bacillota</taxon>
        <taxon>Clostridia</taxon>
        <taxon>Lachnospirales</taxon>
        <taxon>Lachnospiraceae</taxon>
        <taxon>Mediterraneibacter</taxon>
    </lineage>
</organism>
<reference evidence="4" key="2">
    <citation type="submission" date="2021-04" db="EMBL/GenBank/DDBJ databases">
        <authorList>
            <person name="Gilroy R."/>
        </authorList>
    </citation>
    <scope>NUCLEOTIDE SEQUENCE</scope>
    <source>
        <strain evidence="4">ChiGjej1B1-13045</strain>
    </source>
</reference>
<keyword evidence="4" id="KW-0326">Glycosidase</keyword>
<dbReference type="Pfam" id="PF09992">
    <property type="entry name" value="NAGPA"/>
    <property type="match status" value="1"/>
</dbReference>
<comment type="caution">
    <text evidence="4">The sequence shown here is derived from an EMBL/GenBank/DDBJ whole genome shotgun (WGS) entry which is preliminary data.</text>
</comment>
<dbReference type="EMBL" id="DXCD01000049">
    <property type="protein sequence ID" value="HIZ12654.1"/>
    <property type="molecule type" value="Genomic_DNA"/>
</dbReference>
<evidence type="ECO:0000313" key="4">
    <source>
        <dbReference type="EMBL" id="HIZ12654.1"/>
    </source>
</evidence>
<dbReference type="GO" id="GO:0016798">
    <property type="term" value="F:hydrolase activity, acting on glycosyl bonds"/>
    <property type="evidence" value="ECO:0007669"/>
    <property type="project" value="UniProtKB-KW"/>
</dbReference>
<name>A0A9D2D994_9FIRM</name>
<dbReference type="PANTHER" id="PTHR40446">
    <property type="entry name" value="N-ACETYLGLUCOSAMINE-1-PHOSPHODIESTER ALPHA-N-ACETYLGLUCOSAMINIDASE"/>
    <property type="match status" value="1"/>
</dbReference>
<dbReference type="Proteomes" id="UP000824017">
    <property type="component" value="Unassembled WGS sequence"/>
</dbReference>
<feature type="domain" description="Phosphodiester glycosidase" evidence="3">
    <location>
        <begin position="467"/>
        <end position="641"/>
    </location>
</feature>
<gene>
    <name evidence="4" type="ORF">H9817_01825</name>
</gene>
<evidence type="ECO:0000256" key="1">
    <source>
        <dbReference type="SAM" id="MobiDB-lite"/>
    </source>
</evidence>